<keyword evidence="3" id="KW-0378">Hydrolase</keyword>
<evidence type="ECO:0000259" key="2">
    <source>
        <dbReference type="Pfam" id="PF13472"/>
    </source>
</evidence>
<protein>
    <submittedName>
        <fullName evidence="3">SGNH/GDSL hydrolase family protein</fullName>
    </submittedName>
</protein>
<dbReference type="InterPro" id="IPR013830">
    <property type="entry name" value="SGNH_hydro"/>
</dbReference>
<evidence type="ECO:0000313" key="4">
    <source>
        <dbReference type="Proteomes" id="UP000820669"/>
    </source>
</evidence>
<proteinExistence type="predicted"/>
<name>A0ABX1SGK9_9PSEU</name>
<keyword evidence="1" id="KW-0732">Signal</keyword>
<dbReference type="Gene3D" id="3.40.50.1110">
    <property type="entry name" value="SGNH hydrolase"/>
    <property type="match status" value="1"/>
</dbReference>
<dbReference type="EMBL" id="JAAXLA010000035">
    <property type="protein sequence ID" value="NMH99394.1"/>
    <property type="molecule type" value="Genomic_DNA"/>
</dbReference>
<gene>
    <name evidence="3" type="ORF">HF526_19050</name>
</gene>
<evidence type="ECO:0000313" key="3">
    <source>
        <dbReference type="EMBL" id="NMH99394.1"/>
    </source>
</evidence>
<sequence length="316" mass="32333">MISDAEVLVTRLRPARWAAATALAVAAVLVSSTPVSAEPEPRSYTEPPFARYVALGDSYSAGPLIPVQTGEPTGCLRSTGNFPSLVAKTLGVAGFTDVSCSGATTDDFTAPQPVPLGANPPQFDALEADADLVTLTIGGNDIGFASIIQECATRSPREPLGAACRDFYTAGGTDELAARIEATAPKVAAALAEITERAPHARTLLVGYPALLPDSGPGCFPVVPFSAGDVAYLRATEKRLNAMLAAQARKAGVDYVDTYTPTIGHDMCAPPGTKWIEGLVPTAPAAPAHPNALGMASMAASVVGTLSDATVLTPAS</sequence>
<dbReference type="RefSeq" id="WP_169382875.1">
    <property type="nucleotide sequence ID" value="NZ_JAAXLA010000035.1"/>
</dbReference>
<dbReference type="SUPFAM" id="SSF52266">
    <property type="entry name" value="SGNH hydrolase"/>
    <property type="match status" value="1"/>
</dbReference>
<comment type="caution">
    <text evidence="3">The sequence shown here is derived from an EMBL/GenBank/DDBJ whole genome shotgun (WGS) entry which is preliminary data.</text>
</comment>
<dbReference type="PANTHER" id="PTHR37981">
    <property type="entry name" value="LIPASE 2"/>
    <property type="match status" value="1"/>
</dbReference>
<keyword evidence="4" id="KW-1185">Reference proteome</keyword>
<dbReference type="CDD" id="cd01823">
    <property type="entry name" value="SEST_like"/>
    <property type="match status" value="1"/>
</dbReference>
<feature type="chain" id="PRO_5047386608" evidence="1">
    <location>
        <begin position="38"/>
        <end position="316"/>
    </location>
</feature>
<dbReference type="Pfam" id="PF13472">
    <property type="entry name" value="Lipase_GDSL_2"/>
    <property type="match status" value="1"/>
</dbReference>
<evidence type="ECO:0000256" key="1">
    <source>
        <dbReference type="SAM" id="SignalP"/>
    </source>
</evidence>
<dbReference type="InterPro" id="IPR036514">
    <property type="entry name" value="SGNH_hydro_sf"/>
</dbReference>
<dbReference type="PANTHER" id="PTHR37981:SF1">
    <property type="entry name" value="SGNH HYDROLASE-TYPE ESTERASE DOMAIN-CONTAINING PROTEIN"/>
    <property type="match status" value="1"/>
</dbReference>
<dbReference type="GO" id="GO:0016787">
    <property type="term" value="F:hydrolase activity"/>
    <property type="evidence" value="ECO:0007669"/>
    <property type="project" value="UniProtKB-KW"/>
</dbReference>
<reference evidence="3 4" key="1">
    <citation type="submission" date="2020-04" db="EMBL/GenBank/DDBJ databases">
        <authorList>
            <person name="Klaysubun C."/>
            <person name="Duangmal K."/>
            <person name="Lipun K."/>
        </authorList>
    </citation>
    <scope>NUCLEOTIDE SEQUENCE [LARGE SCALE GENOMIC DNA]</scope>
    <source>
        <strain evidence="3 4">K10HN5</strain>
    </source>
</reference>
<dbReference type="Proteomes" id="UP000820669">
    <property type="component" value="Unassembled WGS sequence"/>
</dbReference>
<dbReference type="InterPro" id="IPR037460">
    <property type="entry name" value="SEST-like"/>
</dbReference>
<organism evidence="3 4">
    <name type="scientific">Pseudonocardia acidicola</name>
    <dbReference type="NCBI Taxonomy" id="2724939"/>
    <lineage>
        <taxon>Bacteria</taxon>
        <taxon>Bacillati</taxon>
        <taxon>Actinomycetota</taxon>
        <taxon>Actinomycetes</taxon>
        <taxon>Pseudonocardiales</taxon>
        <taxon>Pseudonocardiaceae</taxon>
        <taxon>Pseudonocardia</taxon>
    </lineage>
</organism>
<feature type="signal peptide" evidence="1">
    <location>
        <begin position="1"/>
        <end position="37"/>
    </location>
</feature>
<accession>A0ABX1SGK9</accession>
<feature type="domain" description="SGNH hydrolase-type esterase" evidence="2">
    <location>
        <begin position="54"/>
        <end position="295"/>
    </location>
</feature>